<evidence type="ECO:0000313" key="2">
    <source>
        <dbReference type="EMBL" id="KZT72442.1"/>
    </source>
</evidence>
<protein>
    <submittedName>
        <fullName evidence="2">Uncharacterized protein</fullName>
    </submittedName>
</protein>
<name>A0A165SSV8_9APHY</name>
<proteinExistence type="predicted"/>
<feature type="region of interest" description="Disordered" evidence="1">
    <location>
        <begin position="1"/>
        <end position="80"/>
    </location>
</feature>
<accession>A0A165SSV8</accession>
<reference evidence="2 3" key="1">
    <citation type="journal article" date="2016" name="Mol. Biol. Evol.">
        <title>Comparative Genomics of Early-Diverging Mushroom-Forming Fungi Provides Insights into the Origins of Lignocellulose Decay Capabilities.</title>
        <authorList>
            <person name="Nagy L.G."/>
            <person name="Riley R."/>
            <person name="Tritt A."/>
            <person name="Adam C."/>
            <person name="Daum C."/>
            <person name="Floudas D."/>
            <person name="Sun H."/>
            <person name="Yadav J.S."/>
            <person name="Pangilinan J."/>
            <person name="Larsson K.H."/>
            <person name="Matsuura K."/>
            <person name="Barry K."/>
            <person name="Labutti K."/>
            <person name="Kuo R."/>
            <person name="Ohm R.A."/>
            <person name="Bhattacharya S.S."/>
            <person name="Shirouzu T."/>
            <person name="Yoshinaga Y."/>
            <person name="Martin F.M."/>
            <person name="Grigoriev I.V."/>
            <person name="Hibbett D.S."/>
        </authorList>
    </citation>
    <scope>NUCLEOTIDE SEQUENCE [LARGE SCALE GENOMIC DNA]</scope>
    <source>
        <strain evidence="2 3">L-15889</strain>
    </source>
</reference>
<keyword evidence="3" id="KW-1185">Reference proteome</keyword>
<feature type="compositionally biased region" description="Polar residues" evidence="1">
    <location>
        <begin position="19"/>
        <end position="32"/>
    </location>
</feature>
<dbReference type="Proteomes" id="UP000076727">
    <property type="component" value="Unassembled WGS sequence"/>
</dbReference>
<organism evidence="2 3">
    <name type="scientific">Daedalea quercina L-15889</name>
    <dbReference type="NCBI Taxonomy" id="1314783"/>
    <lineage>
        <taxon>Eukaryota</taxon>
        <taxon>Fungi</taxon>
        <taxon>Dikarya</taxon>
        <taxon>Basidiomycota</taxon>
        <taxon>Agaricomycotina</taxon>
        <taxon>Agaricomycetes</taxon>
        <taxon>Polyporales</taxon>
        <taxon>Fomitopsis</taxon>
    </lineage>
</organism>
<evidence type="ECO:0000256" key="1">
    <source>
        <dbReference type="SAM" id="MobiDB-lite"/>
    </source>
</evidence>
<dbReference type="AlphaFoldDB" id="A0A165SSV8"/>
<gene>
    <name evidence="2" type="ORF">DAEQUDRAFT_35700</name>
</gene>
<evidence type="ECO:0000313" key="3">
    <source>
        <dbReference type="Proteomes" id="UP000076727"/>
    </source>
</evidence>
<sequence>MPHARVSVNSPRIRVDCARTNNPHTSPRSSEQLRPPRGDGRCNRASRTETPSACTRAPPYPRASRLRTPSNLPTSLIRGPSHAERLQASRLAATSLVDRRYTRRRRSGTVRRRACRCGFQAQEWTFTGTNAPSESLKVCPALYFGCPGRQGSRG</sequence>
<dbReference type="EMBL" id="KV429041">
    <property type="protein sequence ID" value="KZT72442.1"/>
    <property type="molecule type" value="Genomic_DNA"/>
</dbReference>